<dbReference type="AlphaFoldDB" id="A0A2T8KM89"/>
<gene>
    <name evidence="2" type="ORF">PAHAL_3G511100</name>
</gene>
<dbReference type="Gramene" id="PVH63280">
    <property type="protein sequence ID" value="PVH63280"/>
    <property type="gene ID" value="PAHAL_3G511100"/>
</dbReference>
<feature type="compositionally biased region" description="Gly residues" evidence="1">
    <location>
        <begin position="56"/>
        <end position="66"/>
    </location>
</feature>
<protein>
    <submittedName>
        <fullName evidence="2">Uncharacterized protein</fullName>
    </submittedName>
</protein>
<accession>A0A2T8KM89</accession>
<dbReference type="EMBL" id="CM008048">
    <property type="protein sequence ID" value="PVH63280.1"/>
    <property type="molecule type" value="Genomic_DNA"/>
</dbReference>
<feature type="compositionally biased region" description="Basic and acidic residues" evidence="1">
    <location>
        <begin position="120"/>
        <end position="132"/>
    </location>
</feature>
<feature type="compositionally biased region" description="Basic and acidic residues" evidence="1">
    <location>
        <begin position="45"/>
        <end position="55"/>
    </location>
</feature>
<organism evidence="2">
    <name type="scientific">Panicum hallii</name>
    <dbReference type="NCBI Taxonomy" id="206008"/>
    <lineage>
        <taxon>Eukaryota</taxon>
        <taxon>Viridiplantae</taxon>
        <taxon>Streptophyta</taxon>
        <taxon>Embryophyta</taxon>
        <taxon>Tracheophyta</taxon>
        <taxon>Spermatophyta</taxon>
        <taxon>Magnoliopsida</taxon>
        <taxon>Liliopsida</taxon>
        <taxon>Poales</taxon>
        <taxon>Poaceae</taxon>
        <taxon>PACMAD clade</taxon>
        <taxon>Panicoideae</taxon>
        <taxon>Panicodae</taxon>
        <taxon>Paniceae</taxon>
        <taxon>Panicinae</taxon>
        <taxon>Panicum</taxon>
        <taxon>Panicum sect. Panicum</taxon>
    </lineage>
</organism>
<reference evidence="2" key="1">
    <citation type="submission" date="2018-04" db="EMBL/GenBank/DDBJ databases">
        <title>WGS assembly of Panicum hallii.</title>
        <authorList>
            <person name="Lovell J."/>
            <person name="Jenkins J."/>
            <person name="Lowry D."/>
            <person name="Mamidi S."/>
            <person name="Sreedasyam A."/>
            <person name="Weng X."/>
            <person name="Barry K."/>
            <person name="Bonette J."/>
            <person name="Campitelli B."/>
            <person name="Daum C."/>
            <person name="Gordon S."/>
            <person name="Gould B."/>
            <person name="Lipzen A."/>
            <person name="Macqueen A."/>
            <person name="Palacio-Mejia J."/>
            <person name="Plott C."/>
            <person name="Shakirov E."/>
            <person name="Shu S."/>
            <person name="Yoshinaga Y."/>
            <person name="Zane M."/>
            <person name="Rokhsar D."/>
            <person name="Grimwood J."/>
            <person name="Schmutz J."/>
            <person name="Juenger T."/>
        </authorList>
    </citation>
    <scope>NUCLEOTIDE SEQUENCE [LARGE SCALE GENOMIC DNA]</scope>
    <source>
        <strain evidence="2">FIL2</strain>
    </source>
</reference>
<feature type="compositionally biased region" description="Basic and acidic residues" evidence="1">
    <location>
        <begin position="68"/>
        <end position="110"/>
    </location>
</feature>
<feature type="compositionally biased region" description="Basic and acidic residues" evidence="1">
    <location>
        <begin position="187"/>
        <end position="210"/>
    </location>
</feature>
<evidence type="ECO:0000256" key="1">
    <source>
        <dbReference type="SAM" id="MobiDB-lite"/>
    </source>
</evidence>
<feature type="region of interest" description="Disordered" evidence="1">
    <location>
        <begin position="1"/>
        <end position="283"/>
    </location>
</feature>
<feature type="compositionally biased region" description="Basic and acidic residues" evidence="1">
    <location>
        <begin position="1"/>
        <end position="19"/>
    </location>
</feature>
<evidence type="ECO:0000313" key="2">
    <source>
        <dbReference type="EMBL" id="PVH63280.1"/>
    </source>
</evidence>
<proteinExistence type="predicted"/>
<dbReference type="Proteomes" id="UP000243499">
    <property type="component" value="Chromosome 3"/>
</dbReference>
<feature type="compositionally biased region" description="Basic and acidic residues" evidence="1">
    <location>
        <begin position="151"/>
        <end position="163"/>
    </location>
</feature>
<sequence>MQEHPEQGGIEQRVEDPRADAAAPAADGAEVHPHHAHVARQVAPEQRELAGERDGGAPGGARGGEAGAHPEPEPERDGVRQRRRQDGQHLERLRELQPQERHGHGGGVREHPRRGAPPALEHREHAPRRVEVPGEVVGVGPEEDAARGAGPRREAQEPPERRGPAPAAPRPPRVPYLRDGGEQGAGEDGRRHGRHEERVRGRHGAERERLPAAQGGPEEGVEGEAERDVGGEEAEEERPGGEPQVGGAPPEADDGRVLGEPVRGGGGHGRRIAPLPGRRGGGGGGCACSVWRMERDLGKRRLDIYSRPPLPEVGWFLRSASASLCRSSLIFYLESWYFYSVSIFSF</sequence>
<name>A0A2T8KM89_9POAL</name>